<dbReference type="EMBL" id="CAJVPY010022915">
    <property type="protein sequence ID" value="CAG8783995.1"/>
    <property type="molecule type" value="Genomic_DNA"/>
</dbReference>
<dbReference type="Proteomes" id="UP000789405">
    <property type="component" value="Unassembled WGS sequence"/>
</dbReference>
<proteinExistence type="predicted"/>
<sequence length="49" mass="5801">MAGVRYIMISRAEYVNRFMLPDQEDHSKHLMRINKNKGLLDLFDFSNKG</sequence>
<accession>A0A9N9P4H7</accession>
<evidence type="ECO:0000313" key="2">
    <source>
        <dbReference type="Proteomes" id="UP000789405"/>
    </source>
</evidence>
<name>A0A9N9P4H7_9GLOM</name>
<keyword evidence="2" id="KW-1185">Reference proteome</keyword>
<reference evidence="1" key="1">
    <citation type="submission" date="2021-06" db="EMBL/GenBank/DDBJ databases">
        <authorList>
            <person name="Kallberg Y."/>
            <person name="Tangrot J."/>
            <person name="Rosling A."/>
        </authorList>
    </citation>
    <scope>NUCLEOTIDE SEQUENCE</scope>
    <source>
        <strain evidence="1">MA453B</strain>
    </source>
</reference>
<organism evidence="1 2">
    <name type="scientific">Dentiscutata erythropus</name>
    <dbReference type="NCBI Taxonomy" id="1348616"/>
    <lineage>
        <taxon>Eukaryota</taxon>
        <taxon>Fungi</taxon>
        <taxon>Fungi incertae sedis</taxon>
        <taxon>Mucoromycota</taxon>
        <taxon>Glomeromycotina</taxon>
        <taxon>Glomeromycetes</taxon>
        <taxon>Diversisporales</taxon>
        <taxon>Gigasporaceae</taxon>
        <taxon>Dentiscutata</taxon>
    </lineage>
</organism>
<comment type="caution">
    <text evidence="1">The sequence shown here is derived from an EMBL/GenBank/DDBJ whole genome shotgun (WGS) entry which is preliminary data.</text>
</comment>
<feature type="non-terminal residue" evidence="1">
    <location>
        <position position="49"/>
    </location>
</feature>
<gene>
    <name evidence="1" type="ORF">DERYTH_LOCUS20022</name>
</gene>
<dbReference type="AlphaFoldDB" id="A0A9N9P4H7"/>
<protein>
    <submittedName>
        <fullName evidence="1">6689_t:CDS:1</fullName>
    </submittedName>
</protein>
<evidence type="ECO:0000313" key="1">
    <source>
        <dbReference type="EMBL" id="CAG8783995.1"/>
    </source>
</evidence>